<dbReference type="PATRIC" id="fig|1423754.3.peg.1775"/>
<dbReference type="GO" id="GO:0003677">
    <property type="term" value="F:DNA binding"/>
    <property type="evidence" value="ECO:0007669"/>
    <property type="project" value="UniProtKB-UniRule"/>
</dbReference>
<keyword evidence="4" id="KW-0233">DNA recombination</keyword>
<evidence type="ECO:0000256" key="3">
    <source>
        <dbReference type="ARBA" id="ARBA00023125"/>
    </source>
</evidence>
<evidence type="ECO:0000313" key="9">
    <source>
        <dbReference type="Proteomes" id="UP000051223"/>
    </source>
</evidence>
<organism evidence="8 9">
    <name type="scientific">Lactobacillus hamsteri DSM 5661 = JCM 6256</name>
    <dbReference type="NCBI Taxonomy" id="1423754"/>
    <lineage>
        <taxon>Bacteria</taxon>
        <taxon>Bacillati</taxon>
        <taxon>Bacillota</taxon>
        <taxon>Bacilli</taxon>
        <taxon>Lactobacillales</taxon>
        <taxon>Lactobacillaceae</taxon>
        <taxon>Lactobacillus</taxon>
    </lineage>
</organism>
<dbReference type="GO" id="GO:0006310">
    <property type="term" value="P:DNA recombination"/>
    <property type="evidence" value="ECO:0007669"/>
    <property type="project" value="UniProtKB-KW"/>
</dbReference>
<protein>
    <submittedName>
        <fullName evidence="8">Integrase</fullName>
    </submittedName>
</protein>
<dbReference type="PANTHER" id="PTHR30629:SF2">
    <property type="entry name" value="PROPHAGE INTEGRASE INTS-RELATED"/>
    <property type="match status" value="1"/>
</dbReference>
<dbReference type="InterPro" id="IPR002104">
    <property type="entry name" value="Integrase_catalytic"/>
</dbReference>
<reference evidence="8 9" key="1">
    <citation type="journal article" date="2015" name="Genome Announc.">
        <title>Expanding the biotechnology potential of lactobacilli through comparative genomics of 213 strains and associated genera.</title>
        <authorList>
            <person name="Sun Z."/>
            <person name="Harris H.M."/>
            <person name="McCann A."/>
            <person name="Guo C."/>
            <person name="Argimon S."/>
            <person name="Zhang W."/>
            <person name="Yang X."/>
            <person name="Jeffery I.B."/>
            <person name="Cooney J.C."/>
            <person name="Kagawa T.F."/>
            <person name="Liu W."/>
            <person name="Song Y."/>
            <person name="Salvetti E."/>
            <person name="Wrobel A."/>
            <person name="Rasinkangas P."/>
            <person name="Parkhill J."/>
            <person name="Rea M.C."/>
            <person name="O'Sullivan O."/>
            <person name="Ritari J."/>
            <person name="Douillard F.P."/>
            <person name="Paul Ross R."/>
            <person name="Yang R."/>
            <person name="Briner A.E."/>
            <person name="Felis G.E."/>
            <person name="de Vos W.M."/>
            <person name="Barrangou R."/>
            <person name="Klaenhammer T.R."/>
            <person name="Caufield P.W."/>
            <person name="Cui Y."/>
            <person name="Zhang H."/>
            <person name="O'Toole P.W."/>
        </authorList>
    </citation>
    <scope>NUCLEOTIDE SEQUENCE [LARGE SCALE GENOMIC DNA]</scope>
    <source>
        <strain evidence="8 9">DSM 5661</strain>
    </source>
</reference>
<feature type="domain" description="Core-binding (CB)" evidence="7">
    <location>
        <begin position="58"/>
        <end position="139"/>
    </location>
</feature>
<dbReference type="RefSeq" id="WP_025081146.1">
    <property type="nucleotide sequence ID" value="NZ_AZGI01000061.1"/>
</dbReference>
<keyword evidence="3 5" id="KW-0238">DNA-binding</keyword>
<dbReference type="EMBL" id="AZGI01000061">
    <property type="protein sequence ID" value="KRM37813.1"/>
    <property type="molecule type" value="Genomic_DNA"/>
</dbReference>
<accession>A0A0R1Y7P7</accession>
<keyword evidence="9" id="KW-1185">Reference proteome</keyword>
<dbReference type="Proteomes" id="UP000051223">
    <property type="component" value="Unassembled WGS sequence"/>
</dbReference>
<proteinExistence type="inferred from homology"/>
<gene>
    <name evidence="8" type="ORF">FC39_GL001727</name>
</gene>
<dbReference type="GO" id="GO:0015074">
    <property type="term" value="P:DNA integration"/>
    <property type="evidence" value="ECO:0007669"/>
    <property type="project" value="UniProtKB-KW"/>
</dbReference>
<keyword evidence="2" id="KW-0229">DNA integration</keyword>
<dbReference type="Gene3D" id="1.10.150.130">
    <property type="match status" value="1"/>
</dbReference>
<dbReference type="SUPFAM" id="SSF56349">
    <property type="entry name" value="DNA breaking-rejoining enzymes"/>
    <property type="match status" value="1"/>
</dbReference>
<dbReference type="Gene3D" id="1.10.443.10">
    <property type="entry name" value="Intergrase catalytic core"/>
    <property type="match status" value="1"/>
</dbReference>
<dbReference type="Pfam" id="PF14657">
    <property type="entry name" value="Arm-DNA-bind_4"/>
    <property type="match status" value="1"/>
</dbReference>
<dbReference type="CDD" id="cd01189">
    <property type="entry name" value="INT_ICEBs1_C_like"/>
    <property type="match status" value="1"/>
</dbReference>
<dbReference type="AlphaFoldDB" id="A0A0R1Y7P7"/>
<dbReference type="PROSITE" id="PS51898">
    <property type="entry name" value="TYR_RECOMBINASE"/>
    <property type="match status" value="1"/>
</dbReference>
<sequence>MAVYKRNGTWYARIYWRDNLKKRHTKPQGGFKTKKEASIWEAETKTNLSHGLKVDKDPIFADYYDKWYQTFKKPNIRSTTRTNYEAILNLVKEYWGNTHISNIDRTSWQAFMNELGKTRSYGRMREINSSLHSCIKTAVADGIINRDFALQITVAGNNSRTRKGKTNLPNISQIESIVKYCKDHRDLKSPFAYLILTLLLTGCRSGEAKALKWHNIHFENNTIDIHHSYNQWKKENGPLKNKQSYRTIAVPHELLMLLKELQANDHDYVFAGRIGRPATEKYVSSYFHDTLTDLEIPNDYLVVHDLRHCHVALLHHAGVDWYAISKRLRHKDLTITLNTYGLFSCRRYKEI</sequence>
<evidence type="ECO:0000256" key="1">
    <source>
        <dbReference type="ARBA" id="ARBA00008857"/>
    </source>
</evidence>
<evidence type="ECO:0000259" key="7">
    <source>
        <dbReference type="PROSITE" id="PS51900"/>
    </source>
</evidence>
<evidence type="ECO:0000313" key="8">
    <source>
        <dbReference type="EMBL" id="KRM37813.1"/>
    </source>
</evidence>
<dbReference type="OrthoDB" id="9803188at2"/>
<dbReference type="InterPro" id="IPR050808">
    <property type="entry name" value="Phage_Integrase"/>
</dbReference>
<name>A0A0R1Y7P7_9LACO</name>
<evidence type="ECO:0000259" key="6">
    <source>
        <dbReference type="PROSITE" id="PS51898"/>
    </source>
</evidence>
<dbReference type="InterPro" id="IPR044068">
    <property type="entry name" value="CB"/>
</dbReference>
<comment type="caution">
    <text evidence="8">The sequence shown here is derived from an EMBL/GenBank/DDBJ whole genome shotgun (WGS) entry which is preliminary data.</text>
</comment>
<dbReference type="Pfam" id="PF14659">
    <property type="entry name" value="Phage_int_SAM_3"/>
    <property type="match status" value="1"/>
</dbReference>
<comment type="similarity">
    <text evidence="1">Belongs to the 'phage' integrase family.</text>
</comment>
<dbReference type="InterPro" id="IPR028259">
    <property type="entry name" value="AP2-like_int_N"/>
</dbReference>
<evidence type="ECO:0000256" key="2">
    <source>
        <dbReference type="ARBA" id="ARBA00022908"/>
    </source>
</evidence>
<evidence type="ECO:0000256" key="5">
    <source>
        <dbReference type="PROSITE-ProRule" id="PRU01248"/>
    </source>
</evidence>
<dbReference type="STRING" id="1423754.FC39_GL001727"/>
<dbReference type="InterPro" id="IPR013762">
    <property type="entry name" value="Integrase-like_cat_sf"/>
</dbReference>
<dbReference type="Pfam" id="PF00589">
    <property type="entry name" value="Phage_integrase"/>
    <property type="match status" value="1"/>
</dbReference>
<feature type="domain" description="Tyr recombinase" evidence="6">
    <location>
        <begin position="163"/>
        <end position="351"/>
    </location>
</feature>
<dbReference type="PANTHER" id="PTHR30629">
    <property type="entry name" value="PROPHAGE INTEGRASE"/>
    <property type="match status" value="1"/>
</dbReference>
<dbReference type="PROSITE" id="PS51900">
    <property type="entry name" value="CB"/>
    <property type="match status" value="1"/>
</dbReference>
<dbReference type="InterPro" id="IPR011010">
    <property type="entry name" value="DNA_brk_join_enz"/>
</dbReference>
<evidence type="ECO:0000256" key="4">
    <source>
        <dbReference type="ARBA" id="ARBA00023172"/>
    </source>
</evidence>
<dbReference type="eggNOG" id="COG0582">
    <property type="taxonomic scope" value="Bacteria"/>
</dbReference>
<dbReference type="InterPro" id="IPR004107">
    <property type="entry name" value="Integrase_SAM-like_N"/>
</dbReference>
<dbReference type="InterPro" id="IPR010998">
    <property type="entry name" value="Integrase_recombinase_N"/>
</dbReference>